<feature type="domain" description="Peptidase M13 C-terminal" evidence="9">
    <location>
        <begin position="625"/>
        <end position="828"/>
    </location>
</feature>
<dbReference type="AlphaFoldDB" id="A0A653BXG6"/>
<keyword evidence="6" id="KW-0378">Hydrolase</keyword>
<keyword evidence="7" id="KW-0862">Zinc</keyword>
<dbReference type="PANTHER" id="PTHR11733:SF167">
    <property type="entry name" value="FI17812P1-RELATED"/>
    <property type="match status" value="1"/>
</dbReference>
<feature type="domain" description="Peptidase M13 N-terminal" evidence="10">
    <location>
        <begin position="168"/>
        <end position="566"/>
    </location>
</feature>
<evidence type="ECO:0000256" key="2">
    <source>
        <dbReference type="ARBA" id="ARBA00004401"/>
    </source>
</evidence>
<comment type="cofactor">
    <cofactor evidence="1">
        <name>Zn(2+)</name>
        <dbReference type="ChEBI" id="CHEBI:29105"/>
    </cofactor>
</comment>
<dbReference type="InterPro" id="IPR000718">
    <property type="entry name" value="Peptidase_M13"/>
</dbReference>
<accession>A0A653BXG6</accession>
<sequence length="829" mass="93861">MSRLAFVSGCFKRCLLKHPLKVVLKAHTIHSCIFLVTDEAKFGCFFIIWSSNDTLSLNVAMTRYTNADFADDDSVNSVQLNEGISSSATHIRYHAGSSIWKLRSPLEKPLPQPPTIYPNGTLIGPLPCLTAACVHAADGVLRAMAPGAVGGPTGWTTTHVGGAPPPSPCDDFYEYACGGWAKNNPPPTGKTTWGTFMRLEQDNQMVIVRILEQPIETLKSKAEQKAKMYYESCLDSNDTVEQLGARPMQDLLIKLGGWNVTNSGFNVDSWTLQNITQTVQNRYNIGGLFSYAVGEDDRNSTRHVLQIDQNGLTLPTRDYYLNHTKDHEKVVNACLEYMVKVGILLGGEPNSTKQQMKDVMDFETRLANITIPNELRRDEEQLYNLMTVQELQELAPFLDWRMFFEDAMRIVRKKIDKKEPVVVYAPEYLKNLTGLIKEYNSTRTGRIILNNYMVWQAIRVFSVCLSKAFRDAYKGFRIALTGSEGGEEPQWRYCIQDTNSVLGFAIGAIFVREVFNQDSKIQAEEMINNVRNAFKKNFKNLKWMDEETRQVAIAKADAISDMIGYPDFIKDINQLDERFESLNVRNDSYFENNIQISQYNLRKNLEKINEAVNKTSWSMPPSTVNAYYTPTKNQMVFPAGILQAPFYSPAHPDALNYGAMGVVMGHELTHAFDDQGRQFDRHGNLKHWWKNETVERFKERTKCVVDQYNKYKINGKSINGNQTLGENIADNGGLKAAYHAYLELMKDKPEPPPLPGIPLSHKQLFFVAFAQVWCSAITKEATNLQIEKDSHSPAQYRVIGALSNLKEFSQEFNCKAGSKMNPAKKCEVW</sequence>
<dbReference type="OrthoDB" id="6475849at2759"/>
<evidence type="ECO:0000313" key="12">
    <source>
        <dbReference type="Proteomes" id="UP000410492"/>
    </source>
</evidence>
<comment type="subcellular location">
    <subcellularLocation>
        <location evidence="2">Cell membrane</location>
        <topology evidence="2">Single-pass type II membrane protein</topology>
    </subcellularLocation>
</comment>
<comment type="similarity">
    <text evidence="3">Belongs to the peptidase M13 family.</text>
</comment>
<evidence type="ECO:0000259" key="9">
    <source>
        <dbReference type="Pfam" id="PF01431"/>
    </source>
</evidence>
<evidence type="ECO:0000256" key="1">
    <source>
        <dbReference type="ARBA" id="ARBA00001947"/>
    </source>
</evidence>
<dbReference type="Pfam" id="PF01431">
    <property type="entry name" value="Peptidase_M13"/>
    <property type="match status" value="1"/>
</dbReference>
<dbReference type="SUPFAM" id="SSF55486">
    <property type="entry name" value="Metalloproteases ('zincins'), catalytic domain"/>
    <property type="match status" value="1"/>
</dbReference>
<proteinExistence type="inferred from homology"/>
<dbReference type="InterPro" id="IPR018497">
    <property type="entry name" value="Peptidase_M13_C"/>
</dbReference>
<dbReference type="CDD" id="cd08662">
    <property type="entry name" value="M13"/>
    <property type="match status" value="1"/>
</dbReference>
<keyword evidence="8" id="KW-0482">Metalloprotease</keyword>
<dbReference type="GO" id="GO:0046872">
    <property type="term" value="F:metal ion binding"/>
    <property type="evidence" value="ECO:0007669"/>
    <property type="project" value="UniProtKB-KW"/>
</dbReference>
<keyword evidence="4" id="KW-0645">Protease</keyword>
<organism evidence="11 12">
    <name type="scientific">Callosobruchus maculatus</name>
    <name type="common">Southern cowpea weevil</name>
    <name type="synonym">Pulse bruchid</name>
    <dbReference type="NCBI Taxonomy" id="64391"/>
    <lineage>
        <taxon>Eukaryota</taxon>
        <taxon>Metazoa</taxon>
        <taxon>Ecdysozoa</taxon>
        <taxon>Arthropoda</taxon>
        <taxon>Hexapoda</taxon>
        <taxon>Insecta</taxon>
        <taxon>Pterygota</taxon>
        <taxon>Neoptera</taxon>
        <taxon>Endopterygota</taxon>
        <taxon>Coleoptera</taxon>
        <taxon>Polyphaga</taxon>
        <taxon>Cucujiformia</taxon>
        <taxon>Chrysomeloidea</taxon>
        <taxon>Chrysomelidae</taxon>
        <taxon>Bruchinae</taxon>
        <taxon>Bruchini</taxon>
        <taxon>Callosobruchus</taxon>
    </lineage>
</organism>
<evidence type="ECO:0000256" key="4">
    <source>
        <dbReference type="ARBA" id="ARBA00022670"/>
    </source>
</evidence>
<dbReference type="InterPro" id="IPR042089">
    <property type="entry name" value="Peptidase_M13_dom_2"/>
</dbReference>
<dbReference type="Gene3D" id="1.10.1380.10">
    <property type="entry name" value="Neutral endopeptidase , domain2"/>
    <property type="match status" value="1"/>
</dbReference>
<dbReference type="PANTHER" id="PTHR11733">
    <property type="entry name" value="ZINC METALLOPROTEASE FAMILY M13 NEPRILYSIN-RELATED"/>
    <property type="match status" value="1"/>
</dbReference>
<protein>
    <submittedName>
        <fullName evidence="11">Uncharacterized protein</fullName>
    </submittedName>
</protein>
<evidence type="ECO:0000313" key="11">
    <source>
        <dbReference type="EMBL" id="VEN40263.1"/>
    </source>
</evidence>
<evidence type="ECO:0000259" key="10">
    <source>
        <dbReference type="Pfam" id="PF05649"/>
    </source>
</evidence>
<dbReference type="EMBL" id="CAACVG010006430">
    <property type="protein sequence ID" value="VEN40263.1"/>
    <property type="molecule type" value="Genomic_DNA"/>
</dbReference>
<dbReference type="GO" id="GO:0005886">
    <property type="term" value="C:plasma membrane"/>
    <property type="evidence" value="ECO:0007669"/>
    <property type="project" value="UniProtKB-SubCell"/>
</dbReference>
<evidence type="ECO:0000256" key="8">
    <source>
        <dbReference type="ARBA" id="ARBA00023049"/>
    </source>
</evidence>
<dbReference type="Proteomes" id="UP000410492">
    <property type="component" value="Unassembled WGS sequence"/>
</dbReference>
<evidence type="ECO:0000256" key="3">
    <source>
        <dbReference type="ARBA" id="ARBA00007357"/>
    </source>
</evidence>
<keyword evidence="12" id="KW-1185">Reference proteome</keyword>
<dbReference type="InterPro" id="IPR008753">
    <property type="entry name" value="Peptidase_M13_N"/>
</dbReference>
<name>A0A653BXG6_CALMS</name>
<evidence type="ECO:0000256" key="6">
    <source>
        <dbReference type="ARBA" id="ARBA00022801"/>
    </source>
</evidence>
<keyword evidence="5" id="KW-0479">Metal-binding</keyword>
<evidence type="ECO:0000256" key="7">
    <source>
        <dbReference type="ARBA" id="ARBA00022833"/>
    </source>
</evidence>
<dbReference type="Gene3D" id="3.40.390.10">
    <property type="entry name" value="Collagenase (Catalytic Domain)"/>
    <property type="match status" value="1"/>
</dbReference>
<gene>
    <name evidence="11" type="ORF">CALMAC_LOCUS4481</name>
</gene>
<dbReference type="Pfam" id="PF05649">
    <property type="entry name" value="Peptidase_M13_N"/>
    <property type="match status" value="1"/>
</dbReference>
<dbReference type="GO" id="GO:0016485">
    <property type="term" value="P:protein processing"/>
    <property type="evidence" value="ECO:0007669"/>
    <property type="project" value="TreeGrafter"/>
</dbReference>
<reference evidence="11 12" key="1">
    <citation type="submission" date="2019-01" db="EMBL/GenBank/DDBJ databases">
        <authorList>
            <person name="Sayadi A."/>
        </authorList>
    </citation>
    <scope>NUCLEOTIDE SEQUENCE [LARGE SCALE GENOMIC DNA]</scope>
</reference>
<evidence type="ECO:0000256" key="5">
    <source>
        <dbReference type="ARBA" id="ARBA00022723"/>
    </source>
</evidence>
<dbReference type="PROSITE" id="PS51885">
    <property type="entry name" value="NEPRILYSIN"/>
    <property type="match status" value="1"/>
</dbReference>
<dbReference type="GO" id="GO:0004222">
    <property type="term" value="F:metalloendopeptidase activity"/>
    <property type="evidence" value="ECO:0007669"/>
    <property type="project" value="InterPro"/>
</dbReference>
<dbReference type="InterPro" id="IPR024079">
    <property type="entry name" value="MetalloPept_cat_dom_sf"/>
</dbReference>
<dbReference type="PRINTS" id="PR00786">
    <property type="entry name" value="NEPRILYSIN"/>
</dbReference>